<dbReference type="SUPFAM" id="SSF50249">
    <property type="entry name" value="Nucleic acid-binding proteins"/>
    <property type="match status" value="1"/>
</dbReference>
<organism evidence="1 2">
    <name type="scientific">Veillonella atypica</name>
    <dbReference type="NCBI Taxonomy" id="39777"/>
    <lineage>
        <taxon>Bacteria</taxon>
        <taxon>Bacillati</taxon>
        <taxon>Bacillota</taxon>
        <taxon>Negativicutes</taxon>
        <taxon>Veillonellales</taxon>
        <taxon>Veillonellaceae</taxon>
        <taxon>Veillonella</taxon>
    </lineage>
</organism>
<reference evidence="1 2" key="1">
    <citation type="submission" date="2018-09" db="EMBL/GenBank/DDBJ databases">
        <title>Genome sequence of Veillonella atypica isolated from periodontal Korean patients.</title>
        <authorList>
            <person name="Lee J.-H."/>
            <person name="Moon J.-H."/>
            <person name="Shin S.-Y."/>
        </authorList>
    </citation>
    <scope>NUCLEOTIDE SEQUENCE [LARGE SCALE GENOMIC DNA]</scope>
    <source>
        <strain evidence="1 2">KHUD_V1</strain>
    </source>
</reference>
<evidence type="ECO:0000313" key="1">
    <source>
        <dbReference type="EMBL" id="RJY50368.1"/>
    </source>
</evidence>
<evidence type="ECO:0000313" key="2">
    <source>
        <dbReference type="Proteomes" id="UP000277803"/>
    </source>
</evidence>
<dbReference type="InterPro" id="IPR012340">
    <property type="entry name" value="NA-bd_OB-fold"/>
</dbReference>
<dbReference type="EMBL" id="QXZZ01000028">
    <property type="protein sequence ID" value="RJY50368.1"/>
    <property type="molecule type" value="Genomic_DNA"/>
</dbReference>
<proteinExistence type="predicted"/>
<sequence length="187" mass="20663">MAKLTTGVVRLSYANIAQPRKNDDGKAKYSSQIIIDKTDKKTIKAFERAIEELKADPKAVAKVEGKAAYLKLNLRDGDTDEAVVDQPETYAGKYFINANSDKQPIVFNREKIKMDDFDIEEEIYSGVYAQVALSVFAYNFNGKKGVGFGLNGIRKVKDGERLGGVHVSANDFGDDDLGDLDDDDDLI</sequence>
<dbReference type="AlphaFoldDB" id="A0A3A6WBR8"/>
<name>A0A3A6WBR8_9FIRM</name>
<dbReference type="Gene3D" id="2.40.50.140">
    <property type="entry name" value="Nucleic acid-binding proteins"/>
    <property type="match status" value="1"/>
</dbReference>
<dbReference type="RefSeq" id="WP_119982586.1">
    <property type="nucleotide sequence ID" value="NZ_QXZZ01000028.1"/>
</dbReference>
<dbReference type="Proteomes" id="UP000277803">
    <property type="component" value="Unassembled WGS sequence"/>
</dbReference>
<dbReference type="Pfam" id="PF10991">
    <property type="entry name" value="Enc34_ssDNA-bd"/>
    <property type="match status" value="1"/>
</dbReference>
<gene>
    <name evidence="1" type="ORF">D2965_05765</name>
</gene>
<accession>A0A3A6WBR8</accession>
<protein>
    <submittedName>
        <fullName evidence="1">DUF2815 family protein</fullName>
    </submittedName>
</protein>
<dbReference type="InterPro" id="IPR022595">
    <property type="entry name" value="Enc34_ssDNA-bd"/>
</dbReference>
<comment type="caution">
    <text evidence="1">The sequence shown here is derived from an EMBL/GenBank/DDBJ whole genome shotgun (WGS) entry which is preliminary data.</text>
</comment>